<dbReference type="GO" id="GO:0003955">
    <property type="term" value="F:NAD(P)H dehydrogenase (quinone) activity"/>
    <property type="evidence" value="ECO:0007669"/>
    <property type="project" value="TreeGrafter"/>
</dbReference>
<evidence type="ECO:0000313" key="4">
    <source>
        <dbReference type="EMBL" id="SNT50343.1"/>
    </source>
</evidence>
<dbReference type="Pfam" id="PF02525">
    <property type="entry name" value="Flavodoxin_2"/>
    <property type="match status" value="1"/>
</dbReference>
<keyword evidence="2" id="KW-0560">Oxidoreductase</keyword>
<evidence type="ECO:0000313" key="5">
    <source>
        <dbReference type="Proteomes" id="UP000198327"/>
    </source>
</evidence>
<dbReference type="PANTHER" id="PTHR10204:SF34">
    <property type="entry name" value="NAD(P)H DEHYDROGENASE [QUINONE] 1 ISOFORM 1"/>
    <property type="match status" value="1"/>
</dbReference>
<dbReference type="OrthoDB" id="9798454at2"/>
<dbReference type="InterPro" id="IPR051545">
    <property type="entry name" value="NAD(P)H_dehydrogenase_qn"/>
</dbReference>
<dbReference type="EMBL" id="FZOW01000030">
    <property type="protein sequence ID" value="SNT50343.1"/>
    <property type="molecule type" value="Genomic_DNA"/>
</dbReference>
<gene>
    <name evidence="4" type="ORF">SAMN05421642_13028</name>
</gene>
<accession>A0A239N790</accession>
<reference evidence="5" key="1">
    <citation type="submission" date="2017-06" db="EMBL/GenBank/DDBJ databases">
        <authorList>
            <person name="Varghese N."/>
            <person name="Submissions S."/>
        </authorList>
    </citation>
    <scope>NUCLEOTIDE SEQUENCE [LARGE SCALE GENOMIC DNA]</scope>
    <source>
        <strain evidence="5">JCM 23211</strain>
    </source>
</reference>
<name>A0A239N790_9NOCA</name>
<dbReference type="SUPFAM" id="SSF52218">
    <property type="entry name" value="Flavoproteins"/>
    <property type="match status" value="1"/>
</dbReference>
<dbReference type="InterPro" id="IPR003680">
    <property type="entry name" value="Flavodoxin_fold"/>
</dbReference>
<dbReference type="PANTHER" id="PTHR10204">
    <property type="entry name" value="NAD P H OXIDOREDUCTASE-RELATED"/>
    <property type="match status" value="1"/>
</dbReference>
<evidence type="ECO:0000259" key="3">
    <source>
        <dbReference type="Pfam" id="PF02525"/>
    </source>
</evidence>
<keyword evidence="5" id="KW-1185">Reference proteome</keyword>
<protein>
    <submittedName>
        <fullName evidence="4">NAD(P)H dehydrogenase (Quinone)</fullName>
    </submittedName>
</protein>
<dbReference type="Proteomes" id="UP000198327">
    <property type="component" value="Unassembled WGS sequence"/>
</dbReference>
<evidence type="ECO:0000256" key="2">
    <source>
        <dbReference type="ARBA" id="ARBA00023002"/>
    </source>
</evidence>
<dbReference type="RefSeq" id="WP_089252504.1">
    <property type="nucleotide sequence ID" value="NZ_FZOW01000030.1"/>
</dbReference>
<evidence type="ECO:0000256" key="1">
    <source>
        <dbReference type="ARBA" id="ARBA00006252"/>
    </source>
</evidence>
<dbReference type="STRING" id="398843.A3K89_04935"/>
<dbReference type="Gene3D" id="3.40.50.360">
    <property type="match status" value="1"/>
</dbReference>
<dbReference type="AlphaFoldDB" id="A0A239N790"/>
<feature type="domain" description="Flavodoxin-like fold" evidence="3">
    <location>
        <begin position="1"/>
        <end position="202"/>
    </location>
</feature>
<dbReference type="GO" id="GO:0005829">
    <property type="term" value="C:cytosol"/>
    <property type="evidence" value="ECO:0007669"/>
    <property type="project" value="TreeGrafter"/>
</dbReference>
<proteinExistence type="inferred from homology"/>
<comment type="similarity">
    <text evidence="1">Belongs to the NAD(P)H dehydrogenase (quinone) family.</text>
</comment>
<dbReference type="InterPro" id="IPR029039">
    <property type="entry name" value="Flavoprotein-like_sf"/>
</dbReference>
<sequence>MNILWVFAHPDERSLNGSLRDSALASLAEAGHTVEQSDLYRMGWNPVVSAEDYGHDPAQRMQVATASSTALRNGTLASDITAEQAKLHRADAVVLQFPLWWYSMPAIMKGWVDRVFIEGFGYNIRRETGGTRRYGDGLMAGKRAMIVTSMGGSEHTVSPRGINGSLDELLFPIQHGFFWYTGMSVLPPVLIPSADRLTDEDFVLAEKQLNDRLKTLFTDDTIPFRHQHGGEYDEKFVLRPEHAAGESGVRVHTRFAPVRGK</sequence>
<organism evidence="4 5">
    <name type="scientific">Rhodococcoides kyotonense</name>
    <dbReference type="NCBI Taxonomy" id="398843"/>
    <lineage>
        <taxon>Bacteria</taxon>
        <taxon>Bacillati</taxon>
        <taxon>Actinomycetota</taxon>
        <taxon>Actinomycetes</taxon>
        <taxon>Mycobacteriales</taxon>
        <taxon>Nocardiaceae</taxon>
        <taxon>Rhodococcoides</taxon>
    </lineage>
</organism>